<dbReference type="GO" id="GO:0004252">
    <property type="term" value="F:serine-type endopeptidase activity"/>
    <property type="evidence" value="ECO:0007669"/>
    <property type="project" value="InterPro"/>
</dbReference>
<keyword evidence="1" id="KW-0106">Calcium</keyword>
<dbReference type="GO" id="GO:0008240">
    <property type="term" value="F:tripeptidyl-peptidase activity"/>
    <property type="evidence" value="ECO:0007669"/>
    <property type="project" value="TreeGrafter"/>
</dbReference>
<dbReference type="InterPro" id="IPR036852">
    <property type="entry name" value="Peptidase_S8/S53_dom_sf"/>
</dbReference>
<feature type="binding site" evidence="1">
    <location>
        <position position="111"/>
    </location>
    <ligand>
        <name>Ca(2+)</name>
        <dbReference type="ChEBI" id="CHEBI:29108"/>
    </ligand>
</feature>
<dbReference type="InParanoid" id="A0A165GUH0"/>
<evidence type="ECO:0000313" key="4">
    <source>
        <dbReference type="Proteomes" id="UP000076842"/>
    </source>
</evidence>
<dbReference type="GO" id="GO:0046872">
    <property type="term" value="F:metal ion binding"/>
    <property type="evidence" value="ECO:0007669"/>
    <property type="project" value="UniProtKB-UniRule"/>
</dbReference>
<sequence length="133" mass="13914">MVVGHFGSSLEATYRADACLAVTVAQAVRGGAFYVVAVDGEFELVFGTSCSSPAFGSVITLVNDARLALGKKPFGFLNPTLYANPWMMNDITTGGNQGCGTPGFESVPGWDPAGNGSLRFVRDWTVGRIGVDS</sequence>
<keyword evidence="1" id="KW-0479">Metal-binding</keyword>
<dbReference type="PROSITE" id="PS51695">
    <property type="entry name" value="SEDOLISIN"/>
    <property type="match status" value="1"/>
</dbReference>
<dbReference type="EMBL" id="KV423950">
    <property type="protein sequence ID" value="KZT58491.1"/>
    <property type="molecule type" value="Genomic_DNA"/>
</dbReference>
<dbReference type="GO" id="GO:0006508">
    <property type="term" value="P:proteolysis"/>
    <property type="evidence" value="ECO:0007669"/>
    <property type="project" value="InterPro"/>
</dbReference>
<feature type="domain" description="Peptidase S53" evidence="2">
    <location>
        <begin position="1"/>
        <end position="130"/>
    </location>
</feature>
<comment type="caution">
    <text evidence="1">Lacks conserved residue(s) required for the propagation of feature annotation.</text>
</comment>
<evidence type="ECO:0000259" key="2">
    <source>
        <dbReference type="PROSITE" id="PS51695"/>
    </source>
</evidence>
<feature type="binding site" evidence="1">
    <location>
        <position position="109"/>
    </location>
    <ligand>
        <name>Ca(2+)</name>
        <dbReference type="ChEBI" id="CHEBI:29108"/>
    </ligand>
</feature>
<dbReference type="InterPro" id="IPR030400">
    <property type="entry name" value="Sedolisin_dom"/>
</dbReference>
<name>A0A165GUH0_9BASI</name>
<feature type="binding site" evidence="1">
    <location>
        <position position="91"/>
    </location>
    <ligand>
        <name>Ca(2+)</name>
        <dbReference type="ChEBI" id="CHEBI:29108"/>
    </ligand>
</feature>
<proteinExistence type="predicted"/>
<dbReference type="Proteomes" id="UP000076842">
    <property type="component" value="Unassembled WGS sequence"/>
</dbReference>
<dbReference type="InterPro" id="IPR050819">
    <property type="entry name" value="Tripeptidyl-peptidase_I"/>
</dbReference>
<evidence type="ECO:0000256" key="1">
    <source>
        <dbReference type="PROSITE-ProRule" id="PRU01032"/>
    </source>
</evidence>
<accession>A0A165GUH0</accession>
<evidence type="ECO:0000313" key="3">
    <source>
        <dbReference type="EMBL" id="KZT58491.1"/>
    </source>
</evidence>
<organism evidence="3 4">
    <name type="scientific">Calocera cornea HHB12733</name>
    <dbReference type="NCBI Taxonomy" id="1353952"/>
    <lineage>
        <taxon>Eukaryota</taxon>
        <taxon>Fungi</taxon>
        <taxon>Dikarya</taxon>
        <taxon>Basidiomycota</taxon>
        <taxon>Agaricomycotina</taxon>
        <taxon>Dacrymycetes</taxon>
        <taxon>Dacrymycetales</taxon>
        <taxon>Dacrymycetaceae</taxon>
        <taxon>Calocera</taxon>
    </lineage>
</organism>
<dbReference type="PANTHER" id="PTHR14218">
    <property type="entry name" value="PROTEASE S8 TRIPEPTIDYL PEPTIDASE I CLN2"/>
    <property type="match status" value="1"/>
</dbReference>
<dbReference type="AlphaFoldDB" id="A0A165GUH0"/>
<gene>
    <name evidence="3" type="ORF">CALCODRAFT_516704</name>
</gene>
<reference evidence="3 4" key="1">
    <citation type="journal article" date="2016" name="Mol. Biol. Evol.">
        <title>Comparative Genomics of Early-Diverging Mushroom-Forming Fungi Provides Insights into the Origins of Lignocellulose Decay Capabilities.</title>
        <authorList>
            <person name="Nagy L.G."/>
            <person name="Riley R."/>
            <person name="Tritt A."/>
            <person name="Adam C."/>
            <person name="Daum C."/>
            <person name="Floudas D."/>
            <person name="Sun H."/>
            <person name="Yadav J.S."/>
            <person name="Pangilinan J."/>
            <person name="Larsson K.H."/>
            <person name="Matsuura K."/>
            <person name="Barry K."/>
            <person name="Labutti K."/>
            <person name="Kuo R."/>
            <person name="Ohm R.A."/>
            <person name="Bhattacharya S.S."/>
            <person name="Shirouzu T."/>
            <person name="Yoshinaga Y."/>
            <person name="Martin F.M."/>
            <person name="Grigoriev I.V."/>
            <person name="Hibbett D.S."/>
        </authorList>
    </citation>
    <scope>NUCLEOTIDE SEQUENCE [LARGE SCALE GENOMIC DNA]</scope>
    <source>
        <strain evidence="3 4">HHB12733</strain>
    </source>
</reference>
<feature type="binding site" evidence="1">
    <location>
        <position position="90"/>
    </location>
    <ligand>
        <name>Ca(2+)</name>
        <dbReference type="ChEBI" id="CHEBI:29108"/>
    </ligand>
</feature>
<keyword evidence="4" id="KW-1185">Reference proteome</keyword>
<dbReference type="STRING" id="1353952.A0A165GUH0"/>
<comment type="cofactor">
    <cofactor evidence="1">
        <name>Ca(2+)</name>
        <dbReference type="ChEBI" id="CHEBI:29108"/>
    </cofactor>
    <text evidence="1">Binds 1 Ca(2+) ion per subunit.</text>
</comment>
<dbReference type="Gene3D" id="3.40.50.200">
    <property type="entry name" value="Peptidase S8/S53 domain"/>
    <property type="match status" value="1"/>
</dbReference>
<dbReference type="SUPFAM" id="SSF52743">
    <property type="entry name" value="Subtilisin-like"/>
    <property type="match status" value="1"/>
</dbReference>
<protein>
    <recommendedName>
        <fullName evidence="2">Peptidase S53 domain-containing protein</fullName>
    </recommendedName>
</protein>
<dbReference type="PANTHER" id="PTHR14218:SF19">
    <property type="entry name" value="SERINE PROTEASE AORO, PUTATIVE (AFU_ORTHOLOGUE AFUA_6G10250)-RELATED"/>
    <property type="match status" value="1"/>
</dbReference>
<dbReference type="OrthoDB" id="409122at2759"/>